<comment type="caution">
    <text evidence="1">The sequence shown here is derived from an EMBL/GenBank/DDBJ whole genome shotgun (WGS) entry which is preliminary data.</text>
</comment>
<evidence type="ECO:0000313" key="2">
    <source>
        <dbReference type="Proteomes" id="UP000483820"/>
    </source>
</evidence>
<organism evidence="1 2">
    <name type="scientific">Caenorhabditis remanei</name>
    <name type="common">Caenorhabditis vulgaris</name>
    <dbReference type="NCBI Taxonomy" id="31234"/>
    <lineage>
        <taxon>Eukaryota</taxon>
        <taxon>Metazoa</taxon>
        <taxon>Ecdysozoa</taxon>
        <taxon>Nematoda</taxon>
        <taxon>Chromadorea</taxon>
        <taxon>Rhabditida</taxon>
        <taxon>Rhabditina</taxon>
        <taxon>Rhabditomorpha</taxon>
        <taxon>Rhabditoidea</taxon>
        <taxon>Rhabditidae</taxon>
        <taxon>Peloderinae</taxon>
        <taxon>Caenorhabditis</taxon>
    </lineage>
</organism>
<protein>
    <submittedName>
        <fullName evidence="1">Uncharacterized protein</fullName>
    </submittedName>
</protein>
<proteinExistence type="predicted"/>
<reference evidence="1 2" key="1">
    <citation type="submission" date="2019-12" db="EMBL/GenBank/DDBJ databases">
        <title>Chromosome-level assembly of the Caenorhabditis remanei genome.</title>
        <authorList>
            <person name="Teterina A.A."/>
            <person name="Willis J.H."/>
            <person name="Phillips P.C."/>
        </authorList>
    </citation>
    <scope>NUCLEOTIDE SEQUENCE [LARGE SCALE GENOMIC DNA]</scope>
    <source>
        <strain evidence="1 2">PX506</strain>
        <tissue evidence="1">Whole organism</tissue>
    </source>
</reference>
<name>A0A6A5GY46_CAERE</name>
<dbReference type="CTD" id="78774610"/>
<sequence>MEDDKKKHLLQADLIPFKHEQFSWNPRFKSSCFNSNKGLLHAIIKHGASFDFLSFDKISVWLEHLNKNCVELKKNSSDQLKRKIVTAIRENFEQILNLAKQLGEHTKQLLENPTTPVFLTCNNDALLVFSKIPAKKPCDVRYYMFVLADGNGLHEKFTLITAVKLRPNNFTRRILMNGAIPSCWMKYDTGQIYFSSTDFLCEPGLYVCVAEEIIDNSCFDEFF</sequence>
<gene>
    <name evidence="1" type="ORF">GCK72_008263</name>
</gene>
<evidence type="ECO:0000313" key="1">
    <source>
        <dbReference type="EMBL" id="KAF1760017.1"/>
    </source>
</evidence>
<dbReference type="Proteomes" id="UP000483820">
    <property type="component" value="Chromosome III"/>
</dbReference>
<dbReference type="AlphaFoldDB" id="A0A6A5GY46"/>
<dbReference type="KEGG" id="crq:GCK72_008263"/>
<accession>A0A6A5GY46</accession>
<dbReference type="EMBL" id="WUAV01000003">
    <property type="protein sequence ID" value="KAF1760017.1"/>
    <property type="molecule type" value="Genomic_DNA"/>
</dbReference>
<dbReference type="GeneID" id="78774610"/>
<dbReference type="RefSeq" id="XP_053586311.1">
    <property type="nucleotide sequence ID" value="XM_053726734.1"/>
</dbReference>